<dbReference type="EMBL" id="VEPZ02001220">
    <property type="protein sequence ID" value="KAE8686267.1"/>
    <property type="molecule type" value="Genomic_DNA"/>
</dbReference>
<dbReference type="PANTHER" id="PTHR33428">
    <property type="entry name" value="CHLOROPHYLLASE-2, CHLOROPLASTIC"/>
    <property type="match status" value="1"/>
</dbReference>
<reference evidence="1" key="1">
    <citation type="submission" date="2019-09" db="EMBL/GenBank/DDBJ databases">
        <title>Draft genome information of white flower Hibiscus syriacus.</title>
        <authorList>
            <person name="Kim Y.-M."/>
        </authorList>
    </citation>
    <scope>NUCLEOTIDE SEQUENCE [LARGE SCALE GENOMIC DNA]</scope>
    <source>
        <strain evidence="1">YM2019G1</strain>
    </source>
</reference>
<keyword evidence="1" id="KW-0240">DNA-directed RNA polymerase</keyword>
<gene>
    <name evidence="1" type="ORF">F3Y22_tig00111070pilonHSYRG00074</name>
</gene>
<dbReference type="GO" id="GO:0000428">
    <property type="term" value="C:DNA-directed RNA polymerase complex"/>
    <property type="evidence" value="ECO:0007669"/>
    <property type="project" value="UniProtKB-KW"/>
</dbReference>
<dbReference type="Proteomes" id="UP000436088">
    <property type="component" value="Unassembled WGS sequence"/>
</dbReference>
<dbReference type="GO" id="GO:0047746">
    <property type="term" value="F:chlorophyllase activity"/>
    <property type="evidence" value="ECO:0007669"/>
    <property type="project" value="TreeGrafter"/>
</dbReference>
<organism evidence="1 2">
    <name type="scientific">Hibiscus syriacus</name>
    <name type="common">Rose of Sharon</name>
    <dbReference type="NCBI Taxonomy" id="106335"/>
    <lineage>
        <taxon>Eukaryota</taxon>
        <taxon>Viridiplantae</taxon>
        <taxon>Streptophyta</taxon>
        <taxon>Embryophyta</taxon>
        <taxon>Tracheophyta</taxon>
        <taxon>Spermatophyta</taxon>
        <taxon>Magnoliopsida</taxon>
        <taxon>eudicotyledons</taxon>
        <taxon>Gunneridae</taxon>
        <taxon>Pentapetalae</taxon>
        <taxon>rosids</taxon>
        <taxon>malvids</taxon>
        <taxon>Malvales</taxon>
        <taxon>Malvaceae</taxon>
        <taxon>Malvoideae</taxon>
        <taxon>Hibiscus</taxon>
    </lineage>
</organism>
<dbReference type="AlphaFoldDB" id="A0A6A2Z3F5"/>
<dbReference type="Pfam" id="PF07224">
    <property type="entry name" value="Chlorophyllase"/>
    <property type="match status" value="2"/>
</dbReference>
<keyword evidence="2" id="KW-1185">Reference proteome</keyword>
<protein>
    <submittedName>
        <fullName evidence="1">DNA-directed RNA polymerase III subunit RPC9</fullName>
    </submittedName>
</protein>
<evidence type="ECO:0000313" key="2">
    <source>
        <dbReference type="Proteomes" id="UP000436088"/>
    </source>
</evidence>
<dbReference type="InterPro" id="IPR017395">
    <property type="entry name" value="Chlorophyllase-like"/>
</dbReference>
<proteinExistence type="predicted"/>
<comment type="caution">
    <text evidence="1">The sequence shown here is derived from an EMBL/GenBank/DDBJ whole genome shotgun (WGS) entry which is preliminary data.</text>
</comment>
<name>A0A6A2Z3F5_HIBSY</name>
<dbReference type="PANTHER" id="PTHR33428:SF2">
    <property type="entry name" value="CHLOROPHYLLASE-2"/>
    <property type="match status" value="1"/>
</dbReference>
<keyword evidence="1" id="KW-0804">Transcription</keyword>
<accession>A0A6A2Z3F5</accession>
<evidence type="ECO:0000313" key="1">
    <source>
        <dbReference type="EMBL" id="KAE8686267.1"/>
    </source>
</evidence>
<dbReference type="GO" id="GO:0015996">
    <property type="term" value="P:chlorophyll catabolic process"/>
    <property type="evidence" value="ECO:0007669"/>
    <property type="project" value="TreeGrafter"/>
</dbReference>
<sequence>MSAAATDSYTKVFGFGSYSTVLQKLLQHVASHGFIAIAPQLYTVAGPDATDEIKSTAAITNCRGGKVAFALALQKAMTTLKFSALIGVDPVDGMDKGKQTPPPVLTYVPHSFDLDMAVMVIGSGLGEETACHFIAKDYGLSICWTMRLKDYEDVCRIVCAIRKAREPMRRFVGGVLVAFLKAYLNGDNIDLIAINMGMKPHRSNLKQSNFLFKHTFLIKKGGGFGMGRFSISLLSIKANHDIGGLSFAKFCTHSRPT</sequence>